<protein>
    <submittedName>
        <fullName evidence="2">Uncharacterized protein LOC142175670</fullName>
    </submittedName>
</protein>
<dbReference type="RefSeq" id="XP_075098665.1">
    <property type="nucleotide sequence ID" value="XM_075242564.1"/>
</dbReference>
<reference evidence="1" key="1">
    <citation type="journal article" date="2014" name="Nat. Commun.">
        <title>The tobacco genome sequence and its comparison with those of tomato and potato.</title>
        <authorList>
            <person name="Sierro N."/>
            <person name="Battey J.N."/>
            <person name="Ouadi S."/>
            <person name="Bakaher N."/>
            <person name="Bovet L."/>
            <person name="Willig A."/>
            <person name="Goepfert S."/>
            <person name="Peitsch M.C."/>
            <person name="Ivanov N.V."/>
        </authorList>
    </citation>
    <scope>NUCLEOTIDE SEQUENCE [LARGE SCALE GENOMIC DNA]</scope>
</reference>
<evidence type="ECO:0000313" key="1">
    <source>
        <dbReference type="Proteomes" id="UP000790787"/>
    </source>
</evidence>
<reference evidence="2" key="2">
    <citation type="submission" date="2025-08" db="UniProtKB">
        <authorList>
            <consortium name="RefSeq"/>
        </authorList>
    </citation>
    <scope>IDENTIFICATION</scope>
    <source>
        <tissue evidence="2">Leaf</tissue>
    </source>
</reference>
<proteinExistence type="predicted"/>
<keyword evidence="1" id="KW-1185">Reference proteome</keyword>
<sequence>MAATEAISSFFRLEMVTEEIADTREATIELVALLSSTLVFSTAYRPQTDGQSEALNKCVEDYLCCNLTEALYGRDPPTIARYILGSIASELVESRRMVYVKLKPYMQPTLHLQRDQKLGRRYFGPYKVLRRIRAIAYRLELPEAAKKHPVFHVSMLKRCVGTPEKQVTPLQLSDVASSDNYANLNHEDKVDLQGGSNVVTEIADWEAQRCHEG</sequence>
<accession>A0AC58TN62</accession>
<name>A0AC58TN62_TOBAC</name>
<gene>
    <name evidence="2" type="primary">LOC142175670</name>
</gene>
<evidence type="ECO:0000313" key="2">
    <source>
        <dbReference type="RefSeq" id="XP_075098665.1"/>
    </source>
</evidence>
<organism evidence="1 2">
    <name type="scientific">Nicotiana tabacum</name>
    <name type="common">Common tobacco</name>
    <dbReference type="NCBI Taxonomy" id="4097"/>
    <lineage>
        <taxon>Eukaryota</taxon>
        <taxon>Viridiplantae</taxon>
        <taxon>Streptophyta</taxon>
        <taxon>Embryophyta</taxon>
        <taxon>Tracheophyta</taxon>
        <taxon>Spermatophyta</taxon>
        <taxon>Magnoliopsida</taxon>
        <taxon>eudicotyledons</taxon>
        <taxon>Gunneridae</taxon>
        <taxon>Pentapetalae</taxon>
        <taxon>asterids</taxon>
        <taxon>lamiids</taxon>
        <taxon>Solanales</taxon>
        <taxon>Solanaceae</taxon>
        <taxon>Nicotianoideae</taxon>
        <taxon>Nicotianeae</taxon>
        <taxon>Nicotiana</taxon>
    </lineage>
</organism>
<dbReference type="Proteomes" id="UP000790787">
    <property type="component" value="Chromosome 3"/>
</dbReference>